<evidence type="ECO:0000313" key="3">
    <source>
        <dbReference type="WBParaSite" id="PSAMB.scaffold3535size17897.g21824.t1"/>
    </source>
</evidence>
<evidence type="ECO:0000259" key="1">
    <source>
        <dbReference type="Pfam" id="PF13460"/>
    </source>
</evidence>
<dbReference type="Proteomes" id="UP000887566">
    <property type="component" value="Unplaced"/>
</dbReference>
<dbReference type="GO" id="GO:0003824">
    <property type="term" value="F:catalytic activity"/>
    <property type="evidence" value="ECO:0007669"/>
    <property type="project" value="UniProtKB-ARBA"/>
</dbReference>
<dbReference type="PANTHER" id="PTHR15020:SF50">
    <property type="entry name" value="UPF0659 PROTEIN YMR090W"/>
    <property type="match status" value="1"/>
</dbReference>
<protein>
    <submittedName>
        <fullName evidence="3">NAD(P)-binding domain-containing protein</fullName>
    </submittedName>
</protein>
<accession>A0A914WCH0</accession>
<dbReference type="InterPro" id="IPR036291">
    <property type="entry name" value="NAD(P)-bd_dom_sf"/>
</dbReference>
<dbReference type="PANTHER" id="PTHR15020">
    <property type="entry name" value="FLAVIN REDUCTASE-RELATED"/>
    <property type="match status" value="1"/>
</dbReference>
<organism evidence="2 3">
    <name type="scientific">Plectus sambesii</name>
    <dbReference type="NCBI Taxonomy" id="2011161"/>
    <lineage>
        <taxon>Eukaryota</taxon>
        <taxon>Metazoa</taxon>
        <taxon>Ecdysozoa</taxon>
        <taxon>Nematoda</taxon>
        <taxon>Chromadorea</taxon>
        <taxon>Plectida</taxon>
        <taxon>Plectina</taxon>
        <taxon>Plectoidea</taxon>
        <taxon>Plectidae</taxon>
        <taxon>Plectus</taxon>
    </lineage>
</organism>
<dbReference type="WBParaSite" id="PSAMB.scaffold3535size17897.g21824.t1">
    <property type="protein sequence ID" value="PSAMB.scaffold3535size17897.g21824.t1"/>
    <property type="gene ID" value="PSAMB.scaffold3535size17897.g21824"/>
</dbReference>
<dbReference type="AlphaFoldDB" id="A0A914WCH0"/>
<dbReference type="Pfam" id="PF13460">
    <property type="entry name" value="NAD_binding_10"/>
    <property type="match status" value="1"/>
</dbReference>
<dbReference type="InterPro" id="IPR016040">
    <property type="entry name" value="NAD(P)-bd_dom"/>
</dbReference>
<evidence type="ECO:0000313" key="2">
    <source>
        <dbReference type="Proteomes" id="UP000887566"/>
    </source>
</evidence>
<sequence length="237" mass="26614">MKIVVFGATGPTGQRLVLEALNADHVVLAIARTESIAKLLPEIVHHPNFGTVNVSIFSAASMLPFMQDADAVVSCLGVYPSLKWLPFRHLNFYYPSMKAIISAMKQAKVRRLVVMSVWCTEYKKSYPLYAKLFWTYLLGRLTNDFRDMELLIESESAYIDPTIVRPCILTPKSKVDLRGENEKKDDPIDAVEGGFIVPGKKFRQANISRSMVVSFMLKCLVDKKTVGKAYAICRSSQ</sequence>
<dbReference type="SUPFAM" id="SSF51735">
    <property type="entry name" value="NAD(P)-binding Rossmann-fold domains"/>
    <property type="match status" value="1"/>
</dbReference>
<name>A0A914WCH0_9BILA</name>
<reference evidence="3" key="1">
    <citation type="submission" date="2022-11" db="UniProtKB">
        <authorList>
            <consortium name="WormBaseParasite"/>
        </authorList>
    </citation>
    <scope>IDENTIFICATION</scope>
</reference>
<keyword evidence="2" id="KW-1185">Reference proteome</keyword>
<proteinExistence type="predicted"/>
<dbReference type="Gene3D" id="3.40.50.720">
    <property type="entry name" value="NAD(P)-binding Rossmann-like Domain"/>
    <property type="match status" value="1"/>
</dbReference>
<feature type="domain" description="NAD(P)-binding" evidence="1">
    <location>
        <begin position="7"/>
        <end position="222"/>
    </location>
</feature>